<evidence type="ECO:0000256" key="2">
    <source>
        <dbReference type="ARBA" id="ARBA00022692"/>
    </source>
</evidence>
<evidence type="ECO:0000256" key="3">
    <source>
        <dbReference type="ARBA" id="ARBA00022989"/>
    </source>
</evidence>
<feature type="transmembrane region" description="Helical" evidence="5">
    <location>
        <begin position="34"/>
        <end position="56"/>
    </location>
</feature>
<accession>A0A3B0UPW7</accession>
<feature type="domain" description="Cation/H+ exchanger transmembrane" evidence="6">
    <location>
        <begin position="2"/>
        <end position="252"/>
    </location>
</feature>
<dbReference type="PANTHER" id="PTHR43021">
    <property type="entry name" value="NA(+)/H(+) ANTIPORTER-RELATED"/>
    <property type="match status" value="1"/>
</dbReference>
<name>A0A3B0UPW7_9ZZZZ</name>
<dbReference type="GO" id="GO:0015297">
    <property type="term" value="F:antiporter activity"/>
    <property type="evidence" value="ECO:0007669"/>
    <property type="project" value="InterPro"/>
</dbReference>
<dbReference type="EMBL" id="UOEX01000019">
    <property type="protein sequence ID" value="VAW33105.1"/>
    <property type="molecule type" value="Genomic_DNA"/>
</dbReference>
<keyword evidence="4 5" id="KW-0472">Membrane</keyword>
<keyword evidence="2 5" id="KW-0812">Transmembrane</keyword>
<dbReference type="Pfam" id="PF00999">
    <property type="entry name" value="Na_H_Exchanger"/>
    <property type="match status" value="1"/>
</dbReference>
<feature type="transmembrane region" description="Helical" evidence="5">
    <location>
        <begin position="287"/>
        <end position="306"/>
    </location>
</feature>
<dbReference type="InterPro" id="IPR038770">
    <property type="entry name" value="Na+/solute_symporter_sf"/>
</dbReference>
<feature type="transmembrane region" description="Helical" evidence="5">
    <location>
        <begin position="318"/>
        <end position="342"/>
    </location>
</feature>
<comment type="subcellular location">
    <subcellularLocation>
        <location evidence="1">Membrane</location>
        <topology evidence="1">Multi-pass membrane protein</topology>
    </subcellularLocation>
</comment>
<reference evidence="7" key="1">
    <citation type="submission" date="2018-06" db="EMBL/GenBank/DDBJ databases">
        <authorList>
            <person name="Zhirakovskaya E."/>
        </authorList>
    </citation>
    <scope>NUCLEOTIDE SEQUENCE</scope>
</reference>
<organism evidence="7">
    <name type="scientific">hydrothermal vent metagenome</name>
    <dbReference type="NCBI Taxonomy" id="652676"/>
    <lineage>
        <taxon>unclassified sequences</taxon>
        <taxon>metagenomes</taxon>
        <taxon>ecological metagenomes</taxon>
    </lineage>
</organism>
<dbReference type="Gene3D" id="3.40.50.12370">
    <property type="match status" value="1"/>
</dbReference>
<dbReference type="InterPro" id="IPR006153">
    <property type="entry name" value="Cation/H_exchanger_TM"/>
</dbReference>
<dbReference type="PANTHER" id="PTHR43021:SF2">
    <property type="entry name" value="CATION_H+ EXCHANGER DOMAIN-CONTAINING PROTEIN"/>
    <property type="match status" value="1"/>
</dbReference>
<dbReference type="Gene3D" id="1.20.1530.20">
    <property type="match status" value="1"/>
</dbReference>
<evidence type="ECO:0000313" key="7">
    <source>
        <dbReference type="EMBL" id="VAW33105.1"/>
    </source>
</evidence>
<dbReference type="AlphaFoldDB" id="A0A3B0UPW7"/>
<evidence type="ECO:0000256" key="4">
    <source>
        <dbReference type="ARBA" id="ARBA00023136"/>
    </source>
</evidence>
<dbReference type="SUPFAM" id="SSF52402">
    <property type="entry name" value="Adenine nucleotide alpha hydrolases-like"/>
    <property type="match status" value="1"/>
</dbReference>
<feature type="transmembrane region" description="Helical" evidence="5">
    <location>
        <begin position="159"/>
        <end position="184"/>
    </location>
</feature>
<feature type="transmembrane region" description="Helical" evidence="5">
    <location>
        <begin position="214"/>
        <end position="233"/>
    </location>
</feature>
<dbReference type="GO" id="GO:0016020">
    <property type="term" value="C:membrane"/>
    <property type="evidence" value="ECO:0007669"/>
    <property type="project" value="UniProtKB-SubCell"/>
</dbReference>
<feature type="transmembrane region" description="Helical" evidence="5">
    <location>
        <begin position="245"/>
        <end position="267"/>
    </location>
</feature>
<sequence length="577" mass="60609">MALLLGTVSIATAPATVMHVIRENKAAGPLTTMLLAVIALDNGLAIMAFGVAMAVVNHLNAAGQGGMLAMISASILEIAGSLVIGIITGLVLDFINSHMSRKSDMLTGGLAILLLCGEAARLLNMSPLLAGMAAGFTVINREHRDTRLFRALNAFEPPIYVLFFTLAGVHLNLAALTTAGWLGLTYFFCRTIGKIGGAGVGALVSSAPLPVKRYLGLALTPQAGVAIGLIFLIGNNPASSAYAEFITQVVLAGVLLSEISGPIFANLALKLADELPVSPPAADKNHMAGASLTTVPAGVPLVPWTWPRLSHLERPEGIVLFGVSHIATAAALARIAAIIAHFHQAYPLMLRVVPPAYQPDKNRRADDQALVSAVQSEVQGMGSELYTIVKEDDDVAAGILGTARQSGAWAIVLGYSPLSVSQKICGKIIENAPCPTLIVKFGEVFHTERILVPIISLTGLDEIRTPLRAMAAVGRHKITLLLLMSSSDSDKDIKRAADGLEDWAAVEGLSAVTRCQVLATEARKETVLTEAASHDLLIMAAPPPQALAQRLMFGSLYAAIAQGCEKTMITVYPASNL</sequence>
<evidence type="ECO:0000256" key="1">
    <source>
        <dbReference type="ARBA" id="ARBA00004141"/>
    </source>
</evidence>
<feature type="transmembrane region" description="Helical" evidence="5">
    <location>
        <begin position="68"/>
        <end position="92"/>
    </location>
</feature>
<keyword evidence="3 5" id="KW-1133">Transmembrane helix</keyword>
<dbReference type="GO" id="GO:1902600">
    <property type="term" value="P:proton transmembrane transport"/>
    <property type="evidence" value="ECO:0007669"/>
    <property type="project" value="InterPro"/>
</dbReference>
<evidence type="ECO:0000259" key="6">
    <source>
        <dbReference type="Pfam" id="PF00999"/>
    </source>
</evidence>
<evidence type="ECO:0000256" key="5">
    <source>
        <dbReference type="SAM" id="Phobius"/>
    </source>
</evidence>
<gene>
    <name evidence="7" type="ORF">MNBD_DELTA03-1315</name>
</gene>
<proteinExistence type="predicted"/>
<protein>
    <recommendedName>
        <fullName evidence="6">Cation/H+ exchanger transmembrane domain-containing protein</fullName>
    </recommendedName>
</protein>